<dbReference type="InterPro" id="IPR051127">
    <property type="entry name" value="Fungal_SecMet_Regulators"/>
</dbReference>
<dbReference type="PANTHER" id="PTHR47424">
    <property type="entry name" value="REGULATORY PROTEIN GAL4"/>
    <property type="match status" value="1"/>
</dbReference>
<keyword evidence="1" id="KW-0479">Metal-binding</keyword>
<dbReference type="GO" id="GO:0000981">
    <property type="term" value="F:DNA-binding transcription factor activity, RNA polymerase II-specific"/>
    <property type="evidence" value="ECO:0007669"/>
    <property type="project" value="InterPro"/>
</dbReference>
<keyword evidence="4" id="KW-0804">Transcription</keyword>
<keyword evidence="5" id="KW-0539">Nucleus</keyword>
<sequence>MTRDYMSGYIPDNNSLGIVPLLFSPLFRSPPGSPIKLCTSNIVGHTYTQLWLIGQLVEQMPPKGGINKREPPRRRKIALACESCRDKKVRCDGIKPICGPCARRSYTVDQCVYKLDNARSASNDEYLKILHDRIRELEATCAKGGVAVPPGPSQHKNYRASASQSLVGEDMDLDVESRASVAAEGLLGLGSTPVPSGPSPLSSSTPTFQPPRIPTPRNRPEAERYRSPHAAHSHLSPESAHPRAGSIYASPSLNSHGNVTAMGAISVAEDDPGTDSPQEQQYYGNSSVASFMRLAGESMPLQSYMSALRGNKSESSRSQGSDKGIWRDIGHPSVDLRFDDFSLPPRSLADHLLECYLDRVHCLFPFFHRPSFEQAYKNLWESDKASKPELPQLNIGLGGAFDCGPNSIVFHCALNAIFAIGCYFSDIPPADREAAVYSFFLRSKRFVNLDLLDISTIGVVQTFLIVSLLLQSTPYPNRCWNAVGMACRAGQGLGLHETIIHSSNKPLEIEIRRRTWHSCVIMDMIVSMTHGRPSMTSHISPLPLPAMGTDSQEADPCELSGQPCDHKLGYMTFHISTIELYKILESILSEVYNAWQSRSNSTRTSSLRSSKLCSLDVLMELDDKLAAYEANVPQPLNWTDEPSLHRSGIGNASTFKRQQNVLRARFIHLRLLLYRPMFTQLCSDERASRRSDVQLGEKNIIYSSVFSKCASSCVMAAIDLVSLVHETYRTSVTDAWWYNGFYTSTAGIILIMSYSCHSIREQVDSKIVDASWRKCEEILAFMAMFSLSARNSLQFLQVTHQHIMQNYSATCRPGVVSSLVSTQLHQRDNQQLNPLDLSSQPTEPISDEHNLRHEPNNMEFNPFTSWDEISLGQEEFGFLGRLDLPDLAGWFTDIPP</sequence>
<dbReference type="InterPro" id="IPR007219">
    <property type="entry name" value="XnlR_reg_dom"/>
</dbReference>
<feature type="domain" description="Zn(2)-C6 fungal-type" evidence="7">
    <location>
        <begin position="80"/>
        <end position="113"/>
    </location>
</feature>
<dbReference type="Gene3D" id="4.10.240.10">
    <property type="entry name" value="Zn(2)-C6 fungal-type DNA-binding domain"/>
    <property type="match status" value="1"/>
</dbReference>
<reference evidence="8" key="1">
    <citation type="journal article" date="2014" name="Nat. Commun.">
        <title>Multiple recent horizontal transfers of a large genomic region in cheese making fungi.</title>
        <authorList>
            <person name="Cheeseman K."/>
            <person name="Ropars J."/>
            <person name="Renault P."/>
            <person name="Dupont J."/>
            <person name="Gouzy J."/>
            <person name="Branca A."/>
            <person name="Abraham A.L."/>
            <person name="Ceppi M."/>
            <person name="Conseiller E."/>
            <person name="Debuchy R."/>
            <person name="Malagnac F."/>
            <person name="Goarin A."/>
            <person name="Silar P."/>
            <person name="Lacoste S."/>
            <person name="Sallet E."/>
            <person name="Bensimon A."/>
            <person name="Giraud T."/>
            <person name="Brygoo Y."/>
        </authorList>
    </citation>
    <scope>NUCLEOTIDE SEQUENCE [LARGE SCALE GENOMIC DNA]</scope>
    <source>
        <strain evidence="8">FM164</strain>
    </source>
</reference>
<evidence type="ECO:0000313" key="9">
    <source>
        <dbReference type="Proteomes" id="UP000030686"/>
    </source>
</evidence>
<protein>
    <submittedName>
        <fullName evidence="8">Zn(2)-C6 fungal-type DNA-binding domain</fullName>
    </submittedName>
</protein>
<keyword evidence="3 8" id="KW-0238">DNA-binding</keyword>
<dbReference type="OMA" id="THGRPSM"/>
<evidence type="ECO:0000256" key="6">
    <source>
        <dbReference type="SAM" id="MobiDB-lite"/>
    </source>
</evidence>
<evidence type="ECO:0000256" key="4">
    <source>
        <dbReference type="ARBA" id="ARBA00023163"/>
    </source>
</evidence>
<dbReference type="SMART" id="SM00066">
    <property type="entry name" value="GAL4"/>
    <property type="match status" value="1"/>
</dbReference>
<dbReference type="Pfam" id="PF04082">
    <property type="entry name" value="Fungal_trans"/>
    <property type="match status" value="1"/>
</dbReference>
<dbReference type="PROSITE" id="PS50048">
    <property type="entry name" value="ZN2_CY6_FUNGAL_2"/>
    <property type="match status" value="1"/>
</dbReference>
<dbReference type="InterPro" id="IPR036864">
    <property type="entry name" value="Zn2-C6_fun-type_DNA-bd_sf"/>
</dbReference>
<dbReference type="InterPro" id="IPR001138">
    <property type="entry name" value="Zn2Cys6_DnaBD"/>
</dbReference>
<dbReference type="GO" id="GO:0006351">
    <property type="term" value="P:DNA-templated transcription"/>
    <property type="evidence" value="ECO:0007669"/>
    <property type="project" value="InterPro"/>
</dbReference>
<dbReference type="GO" id="GO:0008270">
    <property type="term" value="F:zinc ion binding"/>
    <property type="evidence" value="ECO:0007669"/>
    <property type="project" value="InterPro"/>
</dbReference>
<dbReference type="AlphaFoldDB" id="W6PS04"/>
<feature type="region of interest" description="Disordered" evidence="6">
    <location>
        <begin position="188"/>
        <end position="252"/>
    </location>
</feature>
<feature type="region of interest" description="Disordered" evidence="6">
    <location>
        <begin position="307"/>
        <end position="326"/>
    </location>
</feature>
<organism evidence="8 9">
    <name type="scientific">Penicillium roqueforti (strain FM164)</name>
    <dbReference type="NCBI Taxonomy" id="1365484"/>
    <lineage>
        <taxon>Eukaryota</taxon>
        <taxon>Fungi</taxon>
        <taxon>Dikarya</taxon>
        <taxon>Ascomycota</taxon>
        <taxon>Pezizomycotina</taxon>
        <taxon>Eurotiomycetes</taxon>
        <taxon>Eurotiomycetidae</taxon>
        <taxon>Eurotiales</taxon>
        <taxon>Aspergillaceae</taxon>
        <taxon>Penicillium</taxon>
    </lineage>
</organism>
<dbReference type="OrthoDB" id="424974at2759"/>
<keyword evidence="2" id="KW-0805">Transcription regulation</keyword>
<dbReference type="Pfam" id="PF00172">
    <property type="entry name" value="Zn_clus"/>
    <property type="match status" value="1"/>
</dbReference>
<dbReference type="CDD" id="cd00067">
    <property type="entry name" value="GAL4"/>
    <property type="match status" value="1"/>
</dbReference>
<evidence type="ECO:0000256" key="3">
    <source>
        <dbReference type="ARBA" id="ARBA00023125"/>
    </source>
</evidence>
<evidence type="ECO:0000256" key="5">
    <source>
        <dbReference type="ARBA" id="ARBA00023242"/>
    </source>
</evidence>
<dbReference type="STRING" id="1365484.W6PS04"/>
<dbReference type="SUPFAM" id="SSF57701">
    <property type="entry name" value="Zn2/Cys6 DNA-binding domain"/>
    <property type="match status" value="1"/>
</dbReference>
<dbReference type="PANTHER" id="PTHR47424:SF4">
    <property type="entry name" value="ZN(II)2CYS6 TRANSCRIPTION FACTOR (EUROFUNG)"/>
    <property type="match status" value="1"/>
</dbReference>
<evidence type="ECO:0000259" key="7">
    <source>
        <dbReference type="PROSITE" id="PS50048"/>
    </source>
</evidence>
<evidence type="ECO:0000256" key="2">
    <source>
        <dbReference type="ARBA" id="ARBA00023015"/>
    </source>
</evidence>
<evidence type="ECO:0000313" key="8">
    <source>
        <dbReference type="EMBL" id="CDM26998.1"/>
    </source>
</evidence>
<proteinExistence type="predicted"/>
<accession>W6PS04</accession>
<evidence type="ECO:0000256" key="1">
    <source>
        <dbReference type="ARBA" id="ARBA00022723"/>
    </source>
</evidence>
<dbReference type="Proteomes" id="UP000030686">
    <property type="component" value="Unassembled WGS sequence"/>
</dbReference>
<dbReference type="CDD" id="cd12148">
    <property type="entry name" value="fungal_TF_MHR"/>
    <property type="match status" value="1"/>
</dbReference>
<name>W6PS04_PENRF</name>
<dbReference type="GO" id="GO:0000978">
    <property type="term" value="F:RNA polymerase II cis-regulatory region sequence-specific DNA binding"/>
    <property type="evidence" value="ECO:0007669"/>
    <property type="project" value="TreeGrafter"/>
</dbReference>
<gene>
    <name evidence="8" type="ORF">PROQFM164_S01g000807</name>
</gene>
<keyword evidence="9" id="KW-1185">Reference proteome</keyword>
<feature type="compositionally biased region" description="Low complexity" evidence="6">
    <location>
        <begin position="188"/>
        <end position="207"/>
    </location>
</feature>
<dbReference type="SMART" id="SM00906">
    <property type="entry name" value="Fungal_trans"/>
    <property type="match status" value="1"/>
</dbReference>
<dbReference type="GO" id="GO:0000435">
    <property type="term" value="P:positive regulation of transcription from RNA polymerase II promoter by galactose"/>
    <property type="evidence" value="ECO:0007669"/>
    <property type="project" value="TreeGrafter"/>
</dbReference>
<dbReference type="GO" id="GO:0005634">
    <property type="term" value="C:nucleus"/>
    <property type="evidence" value="ECO:0007669"/>
    <property type="project" value="TreeGrafter"/>
</dbReference>
<dbReference type="EMBL" id="HG792015">
    <property type="protein sequence ID" value="CDM26998.1"/>
    <property type="molecule type" value="Genomic_DNA"/>
</dbReference>